<keyword evidence="4" id="KW-1185">Reference proteome</keyword>
<feature type="domain" description="AB hydrolase-1" evidence="2">
    <location>
        <begin position="27"/>
        <end position="255"/>
    </location>
</feature>
<keyword evidence="1 3" id="KW-0378">Hydrolase</keyword>
<accession>A0ABY8VHV4</accession>
<evidence type="ECO:0000313" key="3">
    <source>
        <dbReference type="EMBL" id="WIM67804.1"/>
    </source>
</evidence>
<dbReference type="Proteomes" id="UP001225598">
    <property type="component" value="Chromosome"/>
</dbReference>
<reference evidence="3 4" key="1">
    <citation type="submission" date="2023-05" db="EMBL/GenBank/DDBJ databases">
        <title>Corynebacterium suedekumii sp. nov. and Corynebacterium breve sp. nov. isolated from raw cow's milk.</title>
        <authorList>
            <person name="Baer M.K."/>
            <person name="Mehl L."/>
            <person name="Hellmuth R."/>
            <person name="Marke G."/>
            <person name="Lipski A."/>
        </authorList>
    </citation>
    <scope>NUCLEOTIDE SEQUENCE [LARGE SCALE GENOMIC DNA]</scope>
    <source>
        <strain evidence="3 4">R4</strain>
    </source>
</reference>
<dbReference type="Gene3D" id="3.40.50.1820">
    <property type="entry name" value="alpha/beta hydrolase"/>
    <property type="match status" value="1"/>
</dbReference>
<proteinExistence type="predicted"/>
<protein>
    <submittedName>
        <fullName evidence="3">Alpha/beta hydrolase</fullName>
    </submittedName>
</protein>
<evidence type="ECO:0000259" key="2">
    <source>
        <dbReference type="Pfam" id="PF12697"/>
    </source>
</evidence>
<dbReference type="RefSeq" id="WP_284825129.1">
    <property type="nucleotide sequence ID" value="NZ_CP126969.1"/>
</dbReference>
<evidence type="ECO:0000256" key="1">
    <source>
        <dbReference type="ARBA" id="ARBA00022801"/>
    </source>
</evidence>
<dbReference type="InterPro" id="IPR050266">
    <property type="entry name" value="AB_hydrolase_sf"/>
</dbReference>
<sequence length="265" mass="28210">MENQEKLASSSDGTKLAYIEVGTGPALVITHGSLAGKDQWEPAVQELSGDVTCYVYDRRGRGSSGDSPSYSMQTEMDDLAAILQIAGEGATILGHSYGALCVLEYALKSKGHHPIIAFEPPLAVDEPVAGEPWVEYRNAIEAGNNDDALRLGLRSFVRASDAEVEAMANSSSWPSLLEIAPTWVRELREIDALGSGASRYAPLVERSTAVLVGTATSPFLLKSAEALIDAVPSIHPVSMPGLNHFAHVFDPVGFAGHVRHAMGIE</sequence>
<dbReference type="EMBL" id="CP126969">
    <property type="protein sequence ID" value="WIM67804.1"/>
    <property type="molecule type" value="Genomic_DNA"/>
</dbReference>
<dbReference type="InterPro" id="IPR000073">
    <property type="entry name" value="AB_hydrolase_1"/>
</dbReference>
<name>A0ABY8VHV4_9CORY</name>
<organism evidence="3 4">
    <name type="scientific">Corynebacterium breve</name>
    <dbReference type="NCBI Taxonomy" id="3049799"/>
    <lineage>
        <taxon>Bacteria</taxon>
        <taxon>Bacillati</taxon>
        <taxon>Actinomycetota</taxon>
        <taxon>Actinomycetes</taxon>
        <taxon>Mycobacteriales</taxon>
        <taxon>Corynebacteriaceae</taxon>
        <taxon>Corynebacterium</taxon>
    </lineage>
</organism>
<dbReference type="SUPFAM" id="SSF53474">
    <property type="entry name" value="alpha/beta-Hydrolases"/>
    <property type="match status" value="1"/>
</dbReference>
<dbReference type="GO" id="GO:0016787">
    <property type="term" value="F:hydrolase activity"/>
    <property type="evidence" value="ECO:0007669"/>
    <property type="project" value="UniProtKB-KW"/>
</dbReference>
<dbReference type="PANTHER" id="PTHR43798">
    <property type="entry name" value="MONOACYLGLYCEROL LIPASE"/>
    <property type="match status" value="1"/>
</dbReference>
<gene>
    <name evidence="3" type="ORF">QP027_12165</name>
</gene>
<dbReference type="Pfam" id="PF12697">
    <property type="entry name" value="Abhydrolase_6"/>
    <property type="match status" value="1"/>
</dbReference>
<dbReference type="InterPro" id="IPR029058">
    <property type="entry name" value="AB_hydrolase_fold"/>
</dbReference>
<dbReference type="PANTHER" id="PTHR43798:SF31">
    <property type="entry name" value="AB HYDROLASE SUPERFAMILY PROTEIN YCLE"/>
    <property type="match status" value="1"/>
</dbReference>
<evidence type="ECO:0000313" key="4">
    <source>
        <dbReference type="Proteomes" id="UP001225598"/>
    </source>
</evidence>